<name>A0A162UV46_9CLOT</name>
<dbReference type="HAMAP" id="MF_02065">
    <property type="entry name" value="MltG"/>
    <property type="match status" value="1"/>
</dbReference>
<comment type="function">
    <text evidence="7">Functions as a peptidoglycan terminase that cleaves nascent peptidoglycan strands endolytically to terminate their elongation.</text>
</comment>
<comment type="similarity">
    <text evidence="7">Belongs to the transglycosylase MltG family.</text>
</comment>
<proteinExistence type="inferred from homology"/>
<sequence>MKGKILFKVFLICLVAIVFLLGGVFYYRNQVIRHPLKSIEKKVQFTVNNGENLSDVINTLNYKKIIKSEYFITQYINRNDISQSVKPGIYSFSKNISLEKFTRYLNKGIKDDETVKVVIPEGYDIEHIAVALDDKGIISKSDFIKSCKEYKLPDFIKSYPSRRYELEGYLFPDTYEFFKGTEGKEIINVMVKRFSQVIDNIQRETGKNINKEDLDKIITMASIIEKEVDRQDERGKAASVFYNRLSKGIKLQSCATVLYALGIHKDKLYYNDLKVNSPYNTYIVKGLPIGPISCPGLECIKAAMNPEETNYLFFVSKNDGTHFFSDNEKQFLEVKKVTQGD</sequence>
<evidence type="ECO:0000256" key="6">
    <source>
        <dbReference type="ARBA" id="ARBA00023316"/>
    </source>
</evidence>
<evidence type="ECO:0000256" key="5">
    <source>
        <dbReference type="ARBA" id="ARBA00023239"/>
    </source>
</evidence>
<dbReference type="AlphaFoldDB" id="A0A162UV46"/>
<organism evidence="8 9">
    <name type="scientific">Clostridium magnum DSM 2767</name>
    <dbReference type="NCBI Taxonomy" id="1121326"/>
    <lineage>
        <taxon>Bacteria</taxon>
        <taxon>Bacillati</taxon>
        <taxon>Bacillota</taxon>
        <taxon>Clostridia</taxon>
        <taxon>Eubacteriales</taxon>
        <taxon>Clostridiaceae</taxon>
        <taxon>Clostridium</taxon>
    </lineage>
</organism>
<evidence type="ECO:0000256" key="3">
    <source>
        <dbReference type="ARBA" id="ARBA00022989"/>
    </source>
</evidence>
<dbReference type="NCBIfam" id="TIGR00247">
    <property type="entry name" value="endolytic transglycosylase MltG"/>
    <property type="match status" value="1"/>
</dbReference>
<keyword evidence="2 7" id="KW-0812">Transmembrane</keyword>
<comment type="caution">
    <text evidence="8">The sequence shown here is derived from an EMBL/GenBank/DDBJ whole genome shotgun (WGS) entry which is preliminary data.</text>
</comment>
<feature type="site" description="Important for catalytic activity" evidence="7">
    <location>
        <position position="227"/>
    </location>
</feature>
<feature type="transmembrane region" description="Helical" evidence="7">
    <location>
        <begin position="6"/>
        <end position="27"/>
    </location>
</feature>
<keyword evidence="4 7" id="KW-0472">Membrane</keyword>
<evidence type="ECO:0000256" key="4">
    <source>
        <dbReference type="ARBA" id="ARBA00023136"/>
    </source>
</evidence>
<keyword evidence="1 7" id="KW-1003">Cell membrane</keyword>
<dbReference type="GO" id="GO:0071555">
    <property type="term" value="P:cell wall organization"/>
    <property type="evidence" value="ECO:0007669"/>
    <property type="project" value="UniProtKB-KW"/>
</dbReference>
<keyword evidence="9" id="KW-1185">Reference proteome</keyword>
<evidence type="ECO:0000256" key="7">
    <source>
        <dbReference type="HAMAP-Rule" id="MF_02065"/>
    </source>
</evidence>
<protein>
    <recommendedName>
        <fullName evidence="7">Endolytic murein transglycosylase</fullName>
        <ecNumber evidence="7">4.2.2.29</ecNumber>
    </recommendedName>
    <alternativeName>
        <fullName evidence="7">Peptidoglycan lytic transglycosylase</fullName>
    </alternativeName>
    <alternativeName>
        <fullName evidence="7">Peptidoglycan polymerization terminase</fullName>
    </alternativeName>
</protein>
<dbReference type="GO" id="GO:0005886">
    <property type="term" value="C:plasma membrane"/>
    <property type="evidence" value="ECO:0007669"/>
    <property type="project" value="UniProtKB-SubCell"/>
</dbReference>
<dbReference type="Proteomes" id="UP000076603">
    <property type="component" value="Unassembled WGS sequence"/>
</dbReference>
<dbReference type="InterPro" id="IPR003770">
    <property type="entry name" value="MLTG-like"/>
</dbReference>
<dbReference type="OrthoDB" id="9814591at2"/>
<gene>
    <name evidence="7" type="primary">mltG</name>
    <name evidence="8" type="ORF">CLMAG_13700</name>
</gene>
<dbReference type="Gene3D" id="3.30.1490.480">
    <property type="entry name" value="Endolytic murein transglycosylase"/>
    <property type="match status" value="2"/>
</dbReference>
<reference evidence="8 9" key="1">
    <citation type="submission" date="2016-04" db="EMBL/GenBank/DDBJ databases">
        <title>Genome sequence of Clostridium magnum DSM 2767.</title>
        <authorList>
            <person name="Poehlein A."/>
            <person name="Uhlig R."/>
            <person name="Fischer R."/>
            <person name="Bahl H."/>
            <person name="Daniel R."/>
        </authorList>
    </citation>
    <scope>NUCLEOTIDE SEQUENCE [LARGE SCALE GENOMIC DNA]</scope>
    <source>
        <strain evidence="8 9">DSM 2767</strain>
    </source>
</reference>
<comment type="subcellular location">
    <subcellularLocation>
        <location evidence="7">Cell membrane</location>
        <topology evidence="7">Single-pass membrane protein</topology>
    </subcellularLocation>
</comment>
<dbReference type="EMBL" id="LWAE01000001">
    <property type="protein sequence ID" value="KZL94317.1"/>
    <property type="molecule type" value="Genomic_DNA"/>
</dbReference>
<keyword evidence="6 7" id="KW-0961">Cell wall biogenesis/degradation</keyword>
<dbReference type="Pfam" id="PF02618">
    <property type="entry name" value="YceG"/>
    <property type="match status" value="1"/>
</dbReference>
<dbReference type="STRING" id="1121326.CLMAG_13700"/>
<dbReference type="GO" id="GO:0009252">
    <property type="term" value="P:peptidoglycan biosynthetic process"/>
    <property type="evidence" value="ECO:0007669"/>
    <property type="project" value="UniProtKB-UniRule"/>
</dbReference>
<evidence type="ECO:0000313" key="9">
    <source>
        <dbReference type="Proteomes" id="UP000076603"/>
    </source>
</evidence>
<dbReference type="FunFam" id="3.30.1490.480:FF:000010">
    <property type="entry name" value="Endolytic murein transglycosylase"/>
    <property type="match status" value="1"/>
</dbReference>
<dbReference type="PANTHER" id="PTHR30518">
    <property type="entry name" value="ENDOLYTIC MUREIN TRANSGLYCOSYLASE"/>
    <property type="match status" value="1"/>
</dbReference>
<dbReference type="RefSeq" id="WP_066619672.1">
    <property type="nucleotide sequence ID" value="NZ_FQXL01000009.1"/>
</dbReference>
<dbReference type="EC" id="4.2.2.29" evidence="7"/>
<dbReference type="CDD" id="cd08010">
    <property type="entry name" value="MltG_like"/>
    <property type="match status" value="1"/>
</dbReference>
<dbReference type="PANTHER" id="PTHR30518:SF2">
    <property type="entry name" value="ENDOLYTIC MUREIN TRANSGLYCOSYLASE"/>
    <property type="match status" value="1"/>
</dbReference>
<evidence type="ECO:0000313" key="8">
    <source>
        <dbReference type="EMBL" id="KZL94317.1"/>
    </source>
</evidence>
<evidence type="ECO:0000256" key="1">
    <source>
        <dbReference type="ARBA" id="ARBA00022475"/>
    </source>
</evidence>
<dbReference type="GO" id="GO:0008932">
    <property type="term" value="F:lytic endotransglycosylase activity"/>
    <property type="evidence" value="ECO:0007669"/>
    <property type="project" value="UniProtKB-UniRule"/>
</dbReference>
<keyword evidence="5 7" id="KW-0456">Lyase</keyword>
<evidence type="ECO:0000256" key="2">
    <source>
        <dbReference type="ARBA" id="ARBA00022692"/>
    </source>
</evidence>
<accession>A0A162UV46</accession>
<keyword evidence="3 7" id="KW-1133">Transmembrane helix</keyword>
<dbReference type="PATRIC" id="fig|1121326.3.peg.1340"/>
<comment type="catalytic activity">
    <reaction evidence="7">
        <text>a peptidoglycan chain = a peptidoglycan chain with N-acetyl-1,6-anhydromuramyl-[peptide] at the reducing end + a peptidoglycan chain with N-acetylglucosamine at the non-reducing end.</text>
        <dbReference type="EC" id="4.2.2.29"/>
    </reaction>
</comment>